<dbReference type="Gene3D" id="2.40.480.10">
    <property type="entry name" value="Allene oxide cyclase-like"/>
    <property type="match status" value="1"/>
</dbReference>
<reference evidence="6" key="2">
    <citation type="submission" date="2015-07" db="EMBL/GenBank/DDBJ databases">
        <authorList>
            <person name="Noorani M."/>
        </authorList>
    </citation>
    <scope>NUCLEOTIDE SEQUENCE</scope>
    <source>
        <strain evidence="6">Yugu1</strain>
    </source>
</reference>
<dbReference type="GO" id="GO:0009699">
    <property type="term" value="P:phenylpropanoid biosynthetic process"/>
    <property type="evidence" value="ECO:0007669"/>
    <property type="project" value="UniProtKB-ARBA"/>
</dbReference>
<evidence type="ECO:0000256" key="3">
    <source>
        <dbReference type="ARBA" id="ARBA00022525"/>
    </source>
</evidence>
<comment type="similarity">
    <text evidence="1 4">Belongs to the plant dirigent protein family.</text>
</comment>
<dbReference type="STRING" id="4555.A0A368PVV7"/>
<proteinExistence type="inferred from homology"/>
<comment type="function">
    <text evidence="4">Dirigent proteins impart stereoselectivity on the phenoxy radical-coupling reaction, yielding optically active lignans from two molecules of coniferyl alcohol in the biosynthesis of lignans, flavonolignans, and alkaloids and thus plays a central role in plant secondary metabolism.</text>
</comment>
<evidence type="ECO:0000256" key="2">
    <source>
        <dbReference type="ARBA" id="ARBA00011738"/>
    </source>
</evidence>
<keyword evidence="5" id="KW-0472">Membrane</keyword>
<feature type="transmembrane region" description="Helical" evidence="5">
    <location>
        <begin position="315"/>
        <end position="334"/>
    </location>
</feature>
<evidence type="ECO:0000256" key="5">
    <source>
        <dbReference type="SAM" id="Phobius"/>
    </source>
</evidence>
<evidence type="ECO:0000313" key="6">
    <source>
        <dbReference type="EMBL" id="RCV09120.1"/>
    </source>
</evidence>
<evidence type="ECO:0000256" key="4">
    <source>
        <dbReference type="RuleBase" id="RU363099"/>
    </source>
</evidence>
<dbReference type="InterPro" id="IPR004265">
    <property type="entry name" value="Dirigent"/>
</dbReference>
<gene>
    <name evidence="6" type="ORF">SETIT_2G000700v2</name>
</gene>
<comment type="subcellular location">
    <subcellularLocation>
        <location evidence="4">Secreted</location>
        <location evidence="4">Extracellular space</location>
        <location evidence="4">Apoplast</location>
    </subcellularLocation>
</comment>
<dbReference type="AlphaFoldDB" id="A0A368PVV7"/>
<organism evidence="6">
    <name type="scientific">Setaria italica</name>
    <name type="common">Foxtail millet</name>
    <name type="synonym">Panicum italicum</name>
    <dbReference type="NCBI Taxonomy" id="4555"/>
    <lineage>
        <taxon>Eukaryota</taxon>
        <taxon>Viridiplantae</taxon>
        <taxon>Streptophyta</taxon>
        <taxon>Embryophyta</taxon>
        <taxon>Tracheophyta</taxon>
        <taxon>Spermatophyta</taxon>
        <taxon>Magnoliopsida</taxon>
        <taxon>Liliopsida</taxon>
        <taxon>Poales</taxon>
        <taxon>Poaceae</taxon>
        <taxon>PACMAD clade</taxon>
        <taxon>Panicoideae</taxon>
        <taxon>Panicodae</taxon>
        <taxon>Paniceae</taxon>
        <taxon>Cenchrinae</taxon>
        <taxon>Setaria</taxon>
    </lineage>
</organism>
<reference evidence="6" key="1">
    <citation type="journal article" date="2012" name="Nat. Biotechnol.">
        <title>Reference genome sequence of the model plant Setaria.</title>
        <authorList>
            <person name="Bennetzen J.L."/>
            <person name="Schmutz J."/>
            <person name="Wang H."/>
            <person name="Percifield R."/>
            <person name="Hawkins J."/>
            <person name="Pontaroli A.C."/>
            <person name="Estep M."/>
            <person name="Feng L."/>
            <person name="Vaughn J.N."/>
            <person name="Grimwood J."/>
            <person name="Jenkins J."/>
            <person name="Barry K."/>
            <person name="Lindquist E."/>
            <person name="Hellsten U."/>
            <person name="Deshpande S."/>
            <person name="Wang X."/>
            <person name="Wu X."/>
            <person name="Mitros T."/>
            <person name="Triplett J."/>
            <person name="Yang X."/>
            <person name="Ye C.Y."/>
            <person name="Mauro-Herrera M."/>
            <person name="Wang L."/>
            <person name="Li P."/>
            <person name="Sharma M."/>
            <person name="Sharma R."/>
            <person name="Ronald P.C."/>
            <person name="Panaud O."/>
            <person name="Kellogg E.A."/>
            <person name="Brutnell T.P."/>
            <person name="Doust A.N."/>
            <person name="Tuskan G.A."/>
            <person name="Rokhsar D."/>
            <person name="Devos K.M."/>
        </authorList>
    </citation>
    <scope>NUCLEOTIDE SEQUENCE [LARGE SCALE GENOMIC DNA]</scope>
    <source>
        <strain evidence="6">Yugu1</strain>
    </source>
</reference>
<sequence>MLLKEVVNSLHEVSFYHFPTAFEEPTRRPGENEGEWLCPDAEARIGLGLGKAESWNVLLIDRYDAFLFHLKWIVTSRNGPTTIVNSSSRLIARSTLQKPDHHLLAASNVASIHQGRAPMAPSLAAAVLLFLLAPMSSPAAVLAADGGTTTHLHLFMHDILTGSNPTAVQVIKGPSAVPGLAFGDTTVIDDALTEDPSSSSAAVGRVQGFYMMTSQSGGAVLTVCANLLLTAGGYNGSTVAVMGRDDIAADVRELAVVGGTGRFRMATGYVLWKTNSMNGPDATVELDVYVTTGGGATIDSSTPVGGSSSAAAVRVGGWVSAVFVAVVVAVVGSYV</sequence>
<name>A0A368PVV7_SETIT</name>
<protein>
    <recommendedName>
        <fullName evidence="4">Dirigent protein</fullName>
    </recommendedName>
</protein>
<dbReference type="OrthoDB" id="686904at2759"/>
<keyword evidence="4" id="KW-0052">Apoplast</keyword>
<keyword evidence="3 4" id="KW-0964">Secreted</keyword>
<dbReference type="InterPro" id="IPR044859">
    <property type="entry name" value="Allene_oxi_cyc_Dirigent"/>
</dbReference>
<evidence type="ECO:0000256" key="1">
    <source>
        <dbReference type="ARBA" id="ARBA00010746"/>
    </source>
</evidence>
<dbReference type="Pfam" id="PF03018">
    <property type="entry name" value="Dirigent"/>
    <property type="match status" value="1"/>
</dbReference>
<accession>A0A368PVV7</accession>
<keyword evidence="5" id="KW-0812">Transmembrane</keyword>
<dbReference type="GO" id="GO:0048046">
    <property type="term" value="C:apoplast"/>
    <property type="evidence" value="ECO:0007669"/>
    <property type="project" value="UniProtKB-SubCell"/>
</dbReference>
<keyword evidence="5" id="KW-1133">Transmembrane helix</keyword>
<dbReference type="PANTHER" id="PTHR21495">
    <property type="entry name" value="NUCLEOPORIN-RELATED"/>
    <property type="match status" value="1"/>
</dbReference>
<comment type="subunit">
    <text evidence="2 4">Homodimer.</text>
</comment>
<dbReference type="EMBL" id="CM003529">
    <property type="protein sequence ID" value="RCV09120.1"/>
    <property type="molecule type" value="Genomic_DNA"/>
</dbReference>